<evidence type="ECO:0000313" key="3">
    <source>
        <dbReference type="Proteomes" id="UP000198914"/>
    </source>
</evidence>
<evidence type="ECO:0000256" key="1">
    <source>
        <dbReference type="SAM" id="Phobius"/>
    </source>
</evidence>
<dbReference type="Proteomes" id="UP000198914">
    <property type="component" value="Unassembled WGS sequence"/>
</dbReference>
<dbReference type="AlphaFoldDB" id="A0A1H3QI73"/>
<name>A0A1H3QI73_9RHOB</name>
<keyword evidence="1" id="KW-1133">Transmembrane helix</keyword>
<feature type="transmembrane region" description="Helical" evidence="1">
    <location>
        <begin position="155"/>
        <end position="171"/>
    </location>
</feature>
<evidence type="ECO:0000313" key="2">
    <source>
        <dbReference type="EMBL" id="SDZ12738.1"/>
    </source>
</evidence>
<dbReference type="STRING" id="1244108.SAMN05444004_106134"/>
<accession>A0A1H3QI73</accession>
<keyword evidence="3" id="KW-1185">Reference proteome</keyword>
<feature type="transmembrane region" description="Helical" evidence="1">
    <location>
        <begin position="63"/>
        <end position="88"/>
    </location>
</feature>
<gene>
    <name evidence="2" type="ORF">SAMN05444004_106134</name>
</gene>
<feature type="transmembrane region" description="Helical" evidence="1">
    <location>
        <begin position="108"/>
        <end position="135"/>
    </location>
</feature>
<dbReference type="EMBL" id="FNPX01000006">
    <property type="protein sequence ID" value="SDZ12738.1"/>
    <property type="molecule type" value="Genomic_DNA"/>
</dbReference>
<keyword evidence="1" id="KW-0472">Membrane</keyword>
<proteinExistence type="predicted"/>
<organism evidence="2 3">
    <name type="scientific">Jannaschia faecimaris</name>
    <dbReference type="NCBI Taxonomy" id="1244108"/>
    <lineage>
        <taxon>Bacteria</taxon>
        <taxon>Pseudomonadati</taxon>
        <taxon>Pseudomonadota</taxon>
        <taxon>Alphaproteobacteria</taxon>
        <taxon>Rhodobacterales</taxon>
        <taxon>Roseobacteraceae</taxon>
        <taxon>Jannaschia</taxon>
    </lineage>
</organism>
<keyword evidence="1" id="KW-0812">Transmembrane</keyword>
<sequence length="282" mass="30237">MCLRAGSREGLIATAVKQKSPETDPGFRFLAWGSTFGGRLCRIDERRQLASFARSLRRILGRVFGWCLLAGASPFGLLGFRFLLFGSIHGSAVGDRHVDHLGLFCDVLRLGTGVLLLILTLVATTIPFPSAIATLRIALRRICRAVITARRLSRTLWSTMATGILVSAGLLPGLTTILVALLLVALLLVALLLPRVDFLLRSGQHTGVMLRMLLEILDCHAITGQLGVTRQLIVFIDDLGGRTAHLAFGAGAVEDTIDDVSATLLVSVTVLVPRTGLATSHA</sequence>
<protein>
    <submittedName>
        <fullName evidence="2">Uncharacterized protein</fullName>
    </submittedName>
</protein>
<reference evidence="3" key="1">
    <citation type="submission" date="2016-10" db="EMBL/GenBank/DDBJ databases">
        <authorList>
            <person name="Varghese N."/>
            <person name="Submissions S."/>
        </authorList>
    </citation>
    <scope>NUCLEOTIDE SEQUENCE [LARGE SCALE GENOMIC DNA]</scope>
    <source>
        <strain evidence="3">DSM 100420</strain>
    </source>
</reference>